<evidence type="ECO:0000256" key="1">
    <source>
        <dbReference type="ARBA" id="ARBA00009981"/>
    </source>
</evidence>
<dbReference type="AlphaFoldDB" id="A0A7W9C943"/>
<organism evidence="2 3">
    <name type="scientific">Brevundimonas aurantiaca</name>
    <dbReference type="NCBI Taxonomy" id="74316"/>
    <lineage>
        <taxon>Bacteria</taxon>
        <taxon>Pseudomonadati</taxon>
        <taxon>Pseudomonadota</taxon>
        <taxon>Alphaproteobacteria</taxon>
        <taxon>Caulobacterales</taxon>
        <taxon>Caulobacteraceae</taxon>
        <taxon>Brevundimonas</taxon>
    </lineage>
</organism>
<dbReference type="EMBL" id="JACHOQ010000013">
    <property type="protein sequence ID" value="MBB5741339.1"/>
    <property type="molecule type" value="Genomic_DNA"/>
</dbReference>
<evidence type="ECO:0000313" key="2">
    <source>
        <dbReference type="EMBL" id="MBB5741339.1"/>
    </source>
</evidence>
<dbReference type="SUPFAM" id="SSF143120">
    <property type="entry name" value="YefM-like"/>
    <property type="match status" value="1"/>
</dbReference>
<dbReference type="Proteomes" id="UP000527324">
    <property type="component" value="Unassembled WGS sequence"/>
</dbReference>
<protein>
    <submittedName>
        <fullName evidence="2">PHD/YefM family antitoxin component YafN of YafNO toxin-antitoxin module</fullName>
    </submittedName>
</protein>
<comment type="similarity">
    <text evidence="1">Belongs to the phD/YefM antitoxin family.</text>
</comment>
<evidence type="ECO:0000313" key="3">
    <source>
        <dbReference type="Proteomes" id="UP000527324"/>
    </source>
</evidence>
<sequence length="92" mass="10538">MTEVTLTALRKDLFRLVDSVLETGEPLVIRRGGRRLTLIAETPAKPMTPEERWDAYMAQGVREGADDCPDDIDTNKSHWTWDPDAKFDFDDK</sequence>
<dbReference type="InterPro" id="IPR036165">
    <property type="entry name" value="YefM-like_sf"/>
</dbReference>
<dbReference type="RefSeq" id="WP_183218192.1">
    <property type="nucleotide sequence ID" value="NZ_CAJFZS010000002.1"/>
</dbReference>
<dbReference type="Gene3D" id="3.40.1620.10">
    <property type="entry name" value="YefM-like domain"/>
    <property type="match status" value="1"/>
</dbReference>
<keyword evidence="3" id="KW-1185">Reference proteome</keyword>
<comment type="caution">
    <text evidence="2">The sequence shown here is derived from an EMBL/GenBank/DDBJ whole genome shotgun (WGS) entry which is preliminary data.</text>
</comment>
<name>A0A7W9C943_9CAUL</name>
<gene>
    <name evidence="2" type="ORF">GGQ93_003079</name>
</gene>
<accession>A0A7W9C943</accession>
<reference evidence="2 3" key="1">
    <citation type="submission" date="2020-08" db="EMBL/GenBank/DDBJ databases">
        <title>Genomic Encyclopedia of Type Strains, Phase IV (KMG-IV): sequencing the most valuable type-strain genomes for metagenomic binning, comparative biology and taxonomic classification.</title>
        <authorList>
            <person name="Goeker M."/>
        </authorList>
    </citation>
    <scope>NUCLEOTIDE SEQUENCE [LARGE SCALE GENOMIC DNA]</scope>
    <source>
        <strain evidence="2 3">DSM 4731</strain>
    </source>
</reference>
<proteinExistence type="inferred from homology"/>